<evidence type="ECO:0000313" key="1">
    <source>
        <dbReference type="Proteomes" id="UP000887565"/>
    </source>
</evidence>
<keyword evidence="1" id="KW-1185">Reference proteome</keyword>
<organism evidence="1 2">
    <name type="scientific">Romanomermis culicivorax</name>
    <name type="common">Nematode worm</name>
    <dbReference type="NCBI Taxonomy" id="13658"/>
    <lineage>
        <taxon>Eukaryota</taxon>
        <taxon>Metazoa</taxon>
        <taxon>Ecdysozoa</taxon>
        <taxon>Nematoda</taxon>
        <taxon>Enoplea</taxon>
        <taxon>Dorylaimia</taxon>
        <taxon>Mermithida</taxon>
        <taxon>Mermithoidea</taxon>
        <taxon>Mermithidae</taxon>
        <taxon>Romanomermis</taxon>
    </lineage>
</organism>
<dbReference type="Proteomes" id="UP000887565">
    <property type="component" value="Unplaced"/>
</dbReference>
<accession>A0A915IJZ9</accession>
<evidence type="ECO:0000313" key="2">
    <source>
        <dbReference type="WBParaSite" id="nRc.2.0.1.t14361-RA"/>
    </source>
</evidence>
<reference evidence="2" key="1">
    <citation type="submission" date="2022-11" db="UniProtKB">
        <authorList>
            <consortium name="WormBaseParasite"/>
        </authorList>
    </citation>
    <scope>IDENTIFICATION</scope>
</reference>
<name>A0A915IJZ9_ROMCU</name>
<dbReference type="AlphaFoldDB" id="A0A915IJZ9"/>
<dbReference type="WBParaSite" id="nRc.2.0.1.t14361-RA">
    <property type="protein sequence ID" value="nRc.2.0.1.t14361-RA"/>
    <property type="gene ID" value="nRc.2.0.1.g14361"/>
</dbReference>
<protein>
    <submittedName>
        <fullName evidence="2">Uncharacterized protein</fullName>
    </submittedName>
</protein>
<sequence length="90" mass="9800">MPRILPPRPLLQIQPKHPFEIVATDIVNISLVKGSQVSKNVVTIDSLDAPGRPQTVSTMPLEPLIPCPAKDVFELETDPGDDVDETTTTD</sequence>
<proteinExistence type="predicted"/>